<dbReference type="InterPro" id="IPR036265">
    <property type="entry name" value="HIT-like_sf"/>
</dbReference>
<evidence type="ECO:0000259" key="1">
    <source>
        <dbReference type="Pfam" id="PF09830"/>
    </source>
</evidence>
<dbReference type="InterPro" id="IPR019200">
    <property type="entry name" value="ATP_adenylylTrfase_C"/>
</dbReference>
<dbReference type="Pfam" id="PF09830">
    <property type="entry name" value="ATP_transf"/>
    <property type="match status" value="1"/>
</dbReference>
<dbReference type="EMBL" id="NAJM01000004">
    <property type="protein sequence ID" value="RVX74631.1"/>
    <property type="molecule type" value="Genomic_DNA"/>
</dbReference>
<protein>
    <submittedName>
        <fullName evidence="3">Uncharacterized protein</fullName>
    </submittedName>
</protein>
<dbReference type="InterPro" id="IPR009163">
    <property type="entry name" value="Ap4A_phos1/2"/>
</dbReference>
<dbReference type="InterPro" id="IPR043171">
    <property type="entry name" value="Ap4A_phos1/2-like"/>
</dbReference>
<proteinExistence type="predicted"/>
<dbReference type="Proteomes" id="UP000288859">
    <property type="component" value="Unassembled WGS sequence"/>
</dbReference>
<gene>
    <name evidence="3" type="ORF">B0A52_01757</name>
</gene>
<evidence type="ECO:0000313" key="4">
    <source>
        <dbReference type="Proteomes" id="UP000288859"/>
    </source>
</evidence>
<evidence type="ECO:0000259" key="2">
    <source>
        <dbReference type="Pfam" id="PF19327"/>
    </source>
</evidence>
<feature type="domain" description="Ap4A phosphorylase 1/2 N-terminal" evidence="2">
    <location>
        <begin position="12"/>
        <end position="179"/>
    </location>
</feature>
<sequence length="339" mass="37571">MSHATLDLTQPLKALVSSKFSKAYDAKDIVFSSTSLAILVPKKELSFQLRYCPALAKKPQKQEPPSQASKKGPKFDPFDNPASELLIAAVPSRAATHTLVLNKFPVIKRHFIIATREYKPQTGVLEMDDLSLTHACLRAWGQDSHTPADQGLFAFFNSGEHSGASQPHRHLQFLPVRDMVEQEQADFRLLVDRMTVPAHPHLPLYQDPAFPILHFSTPLEHDISPEDLHAKYVLLLKAALSATHTPGQPFNDQISVESEGSTVFSYNLALTVDRMAICPRKQEAFQIPFAGPDSSVALNGTILAGTLMVKEKAEWDALRTDPSILDRLIAEVGYPMSSW</sequence>
<dbReference type="OrthoDB" id="10267950at2759"/>
<evidence type="ECO:0000313" key="3">
    <source>
        <dbReference type="EMBL" id="RVX74631.1"/>
    </source>
</evidence>
<dbReference type="PANTHER" id="PTHR38420:SF3">
    <property type="entry name" value="5',5'''-P-1,P-4-TETRAPHOSPHATE PHOSPHORYLASE 2"/>
    <property type="match status" value="1"/>
</dbReference>
<dbReference type="InterPro" id="IPR045759">
    <property type="entry name" value="Ap4A_phos1/2_N"/>
</dbReference>
<dbReference type="SUPFAM" id="SSF54197">
    <property type="entry name" value="HIT-like"/>
    <property type="match status" value="1"/>
</dbReference>
<dbReference type="Pfam" id="PF19327">
    <property type="entry name" value="Ap4A_phos_N"/>
    <property type="match status" value="1"/>
</dbReference>
<accession>A0A438NFY5</accession>
<dbReference type="Gene3D" id="3.30.428.70">
    <property type="match status" value="1"/>
</dbReference>
<comment type="caution">
    <text evidence="3">The sequence shown here is derived from an EMBL/GenBank/DDBJ whole genome shotgun (WGS) entry which is preliminary data.</text>
</comment>
<dbReference type="GO" id="GO:0003877">
    <property type="term" value="F:ATP:ADP adenylyltransferase activity"/>
    <property type="evidence" value="ECO:0007669"/>
    <property type="project" value="InterPro"/>
</dbReference>
<dbReference type="GO" id="GO:0005524">
    <property type="term" value="F:ATP binding"/>
    <property type="evidence" value="ECO:0007669"/>
    <property type="project" value="InterPro"/>
</dbReference>
<feature type="domain" description="ATP adenylyltransferase C-terminal" evidence="1">
    <location>
        <begin position="209"/>
        <end position="335"/>
    </location>
</feature>
<dbReference type="AlphaFoldDB" id="A0A438NFY5"/>
<reference evidence="3 4" key="1">
    <citation type="submission" date="2017-03" db="EMBL/GenBank/DDBJ databases">
        <title>Genomes of endolithic fungi from Antarctica.</title>
        <authorList>
            <person name="Coleine C."/>
            <person name="Masonjones S."/>
            <person name="Stajich J.E."/>
        </authorList>
    </citation>
    <scope>NUCLEOTIDE SEQUENCE [LARGE SCALE GENOMIC DNA]</scope>
    <source>
        <strain evidence="3 4">CCFEE 6314</strain>
    </source>
</reference>
<name>A0A438NFY5_EXOME</name>
<dbReference type="VEuPathDB" id="FungiDB:PV10_07163"/>
<organism evidence="3 4">
    <name type="scientific">Exophiala mesophila</name>
    <name type="common">Black yeast-like fungus</name>
    <dbReference type="NCBI Taxonomy" id="212818"/>
    <lineage>
        <taxon>Eukaryota</taxon>
        <taxon>Fungi</taxon>
        <taxon>Dikarya</taxon>
        <taxon>Ascomycota</taxon>
        <taxon>Pezizomycotina</taxon>
        <taxon>Eurotiomycetes</taxon>
        <taxon>Chaetothyriomycetidae</taxon>
        <taxon>Chaetothyriales</taxon>
        <taxon>Herpotrichiellaceae</taxon>
        <taxon>Exophiala</taxon>
    </lineage>
</organism>
<dbReference type="GO" id="GO:0009117">
    <property type="term" value="P:nucleotide metabolic process"/>
    <property type="evidence" value="ECO:0007669"/>
    <property type="project" value="InterPro"/>
</dbReference>
<dbReference type="PANTHER" id="PTHR38420">
    <property type="entry name" value="AP-4-A PHOSPHORYLASE II"/>
    <property type="match status" value="1"/>
</dbReference>